<organism evidence="5 6">
    <name type="scientific">Nannochloropsis gaditana</name>
    <dbReference type="NCBI Taxonomy" id="72520"/>
    <lineage>
        <taxon>Eukaryota</taxon>
        <taxon>Sar</taxon>
        <taxon>Stramenopiles</taxon>
        <taxon>Ochrophyta</taxon>
        <taxon>Eustigmatophyceae</taxon>
        <taxon>Eustigmatales</taxon>
        <taxon>Monodopsidaceae</taxon>
        <taxon>Nannochloropsis</taxon>
    </lineage>
</organism>
<evidence type="ECO:0000313" key="5">
    <source>
        <dbReference type="EMBL" id="EWM20237.1"/>
    </source>
</evidence>
<keyword evidence="2" id="KW-0812">Transmembrane</keyword>
<evidence type="ECO:0000256" key="2">
    <source>
        <dbReference type="SAM" id="Phobius"/>
    </source>
</evidence>
<accession>W7T0G9</accession>
<dbReference type="InterPro" id="IPR040911">
    <property type="entry name" value="Exostosin_GT47"/>
</dbReference>
<name>W7T0G9_9STRA</name>
<dbReference type="AlphaFoldDB" id="W7T0G9"/>
<dbReference type="InterPro" id="IPR036291">
    <property type="entry name" value="NAD(P)-bd_dom_sf"/>
</dbReference>
<feature type="domain" description="NAD-dependent epimerase/dehydratase" evidence="3">
    <location>
        <begin position="59"/>
        <end position="299"/>
    </location>
</feature>
<dbReference type="EMBL" id="AZIL01003260">
    <property type="protein sequence ID" value="EWM20237.1"/>
    <property type="molecule type" value="Genomic_DNA"/>
</dbReference>
<keyword evidence="2" id="KW-0472">Membrane</keyword>
<dbReference type="Pfam" id="PF01370">
    <property type="entry name" value="Epimerase"/>
    <property type="match status" value="1"/>
</dbReference>
<dbReference type="Gene3D" id="3.40.50.720">
    <property type="entry name" value="NAD(P)-binding Rossmann-like Domain"/>
    <property type="match status" value="1"/>
</dbReference>
<feature type="transmembrane region" description="Helical" evidence="2">
    <location>
        <begin position="12"/>
        <end position="35"/>
    </location>
</feature>
<comment type="similarity">
    <text evidence="1">Belongs to the NAD(P)-dependent epimerase/dehydratase family.</text>
</comment>
<gene>
    <name evidence="5" type="ORF">Naga_100470g4</name>
</gene>
<dbReference type="Pfam" id="PF03016">
    <property type="entry name" value="Exostosin_GT47"/>
    <property type="match status" value="1"/>
</dbReference>
<evidence type="ECO:0000259" key="3">
    <source>
        <dbReference type="Pfam" id="PF01370"/>
    </source>
</evidence>
<dbReference type="SUPFAM" id="SSF51735">
    <property type="entry name" value="NAD(P)-binding Rossmann-fold domains"/>
    <property type="match status" value="1"/>
</dbReference>
<dbReference type="CDD" id="cd08946">
    <property type="entry name" value="SDR_e"/>
    <property type="match status" value="1"/>
</dbReference>
<feature type="domain" description="Exostosin GT47" evidence="4">
    <location>
        <begin position="705"/>
        <end position="1006"/>
    </location>
</feature>
<dbReference type="EMBL" id="AZIL01003260">
    <property type="protein sequence ID" value="EWM20236.1"/>
    <property type="molecule type" value="Genomic_DNA"/>
</dbReference>
<sequence>MKSRRSCVPHFTMFGKTLFLFIVLNSVVYMLLMFYDAGHQANDYFNINMVSTVDRKGSILVTGGMGNIGKYVVRGLLLQGYKVLILDLQEQKEDLVQLLRAAGIDENVLESSRFHFRNGDIRDADGTVAFLTEHGQNLEGIIHLAAISRVEFCLNNERDCRDINVNGTSRLLDSLELYMESNVINRKPWLIFASSREIYGSNCTKISPCSESSPVSPLNVYGESKFRGENIIQERGPTLLSGMVILRLASVYGGLFDIQERLIPSIALRCATNTTVELNGGEQVFDFVHVQDVEAAFLKSVWRLEMGKRITPERFLVEDFLICSGEYVTVKNIIAYVRNFTNSMSEIKTRLGDTRYPAVFVCDNGKMKHLLGHKLSYPRVREGMMEYLRSMFAGNTRVLTRRFERYCSARSPFKNSGVRALQNCSVFITSLDRGSYFLKHLSHPEPALSKTVGSGLVIRPCGLSYMNYSGCFTLQYEASPQHYMSHNNSIVLFHKIFDPKSGGYQLQGSSEGFEGNLMLSRNLSVKPGNLSEASRVSILPYSCPVDTVTNKARLPIEYYDPSLYLLRQIIPPEEDLPDTAELPLACRRIKVAIQYTMSLASKNEVSTSFDRDTGEDVINNLPLCDSDCTLWGGCINTGSCRCVPFSCNRDRGQNSRYPLDRYAFTNMTSFSVRFAEKLSQRDFISSLPYQSVLRAPARRHVLNWNPSKVHVVPVNISEYFGISLDDRATTITQIPHGSCFSADHFLFLGLNFSKTTIEDAEVVFIPFYQGWLSHYIGLDKRVVRNGLQKIIAEVQRNLQPITKKRPRLLIPLTHDYGAAFEFSYDMRSFIGTSLRQPSSLKDVIVLSPFGDLNTLAYQPQKDIVIPPVSCRTPLLLHHYRDLSNVQLSSSRKSLLFFNGAVDQRTGSFIRSALLSGSLFPNSDATLGGISDHSQYMMALNNSKFCPHVFGTTGWATRLSDSIYAGCIPVLTVDITHPPFWDILRWERFSVYVDWRQLENIEDVLQNLTAAEVNEKQGWLLKVRDAFLYDPDEINQEWSGQRKGPVFHSMLSWQVKHAS</sequence>
<comment type="caution">
    <text evidence="5">The sequence shown here is derived from an EMBL/GenBank/DDBJ whole genome shotgun (WGS) entry which is preliminary data.</text>
</comment>
<evidence type="ECO:0000259" key="4">
    <source>
        <dbReference type="Pfam" id="PF03016"/>
    </source>
</evidence>
<evidence type="ECO:0000256" key="1">
    <source>
        <dbReference type="ARBA" id="ARBA00007637"/>
    </source>
</evidence>
<dbReference type="Proteomes" id="UP000019335">
    <property type="component" value="Unassembled WGS sequence"/>
</dbReference>
<protein>
    <submittedName>
        <fullName evidence="5">Nad-dependent epimerase dehydratase family protein</fullName>
    </submittedName>
</protein>
<keyword evidence="6" id="KW-1185">Reference proteome</keyword>
<dbReference type="PANTHER" id="PTHR43000">
    <property type="entry name" value="DTDP-D-GLUCOSE 4,6-DEHYDRATASE-RELATED"/>
    <property type="match status" value="1"/>
</dbReference>
<dbReference type="InterPro" id="IPR001509">
    <property type="entry name" value="Epimerase_deHydtase"/>
</dbReference>
<proteinExistence type="inferred from homology"/>
<keyword evidence="2" id="KW-1133">Transmembrane helix</keyword>
<evidence type="ECO:0000313" key="6">
    <source>
        <dbReference type="Proteomes" id="UP000019335"/>
    </source>
</evidence>
<dbReference type="OrthoDB" id="331544at2759"/>
<reference evidence="5 6" key="1">
    <citation type="journal article" date="2014" name="Mol. Plant">
        <title>Chromosome Scale Genome Assembly and Transcriptome Profiling of Nannochloropsis gaditana in Nitrogen Depletion.</title>
        <authorList>
            <person name="Corteggiani Carpinelli E."/>
            <person name="Telatin A."/>
            <person name="Vitulo N."/>
            <person name="Forcato C."/>
            <person name="D'Angelo M."/>
            <person name="Schiavon R."/>
            <person name="Vezzi A."/>
            <person name="Giacometti G.M."/>
            <person name="Morosinotto T."/>
            <person name="Valle G."/>
        </authorList>
    </citation>
    <scope>NUCLEOTIDE SEQUENCE [LARGE SCALE GENOMIC DNA]</scope>
    <source>
        <strain evidence="5 6">B-31</strain>
    </source>
</reference>